<keyword evidence="3" id="KW-1185">Reference proteome</keyword>
<gene>
    <name evidence="2" type="ORF">DY000_02063719</name>
</gene>
<organism evidence="2 3">
    <name type="scientific">Brassica cretica</name>
    <name type="common">Mustard</name>
    <dbReference type="NCBI Taxonomy" id="69181"/>
    <lineage>
        <taxon>Eukaryota</taxon>
        <taxon>Viridiplantae</taxon>
        <taxon>Streptophyta</taxon>
        <taxon>Embryophyta</taxon>
        <taxon>Tracheophyta</taxon>
        <taxon>Spermatophyta</taxon>
        <taxon>Magnoliopsida</taxon>
        <taxon>eudicotyledons</taxon>
        <taxon>Gunneridae</taxon>
        <taxon>Pentapetalae</taxon>
        <taxon>rosids</taxon>
        <taxon>malvids</taxon>
        <taxon>Brassicales</taxon>
        <taxon>Brassicaceae</taxon>
        <taxon>Brassiceae</taxon>
        <taxon>Brassica</taxon>
    </lineage>
</organism>
<feature type="non-terminal residue" evidence="2">
    <location>
        <position position="82"/>
    </location>
</feature>
<evidence type="ECO:0000313" key="2">
    <source>
        <dbReference type="EMBL" id="KAF3517593.1"/>
    </source>
</evidence>
<proteinExistence type="predicted"/>
<feature type="region of interest" description="Disordered" evidence="1">
    <location>
        <begin position="18"/>
        <end position="82"/>
    </location>
</feature>
<evidence type="ECO:0000256" key="1">
    <source>
        <dbReference type="SAM" id="MobiDB-lite"/>
    </source>
</evidence>
<name>A0ABQ7AUC3_BRACR</name>
<evidence type="ECO:0000313" key="3">
    <source>
        <dbReference type="Proteomes" id="UP000266723"/>
    </source>
</evidence>
<dbReference type="Proteomes" id="UP000266723">
    <property type="component" value="Unassembled WGS sequence"/>
</dbReference>
<protein>
    <submittedName>
        <fullName evidence="2">Uncharacterized protein</fullName>
    </submittedName>
</protein>
<comment type="caution">
    <text evidence="2">The sequence shown here is derived from an EMBL/GenBank/DDBJ whole genome shotgun (WGS) entry which is preliminary data.</text>
</comment>
<sequence length="82" mass="9496">MCSHSERRRVQFWCRHARASHGEKTNGGFQTKDVERNSRVGESNEKGRETGGEKKLKKKRRSNNLCAFLSSEQTKARRRAMS</sequence>
<feature type="compositionally biased region" description="Basic and acidic residues" evidence="1">
    <location>
        <begin position="32"/>
        <end position="54"/>
    </location>
</feature>
<accession>A0ABQ7AUC3</accession>
<reference evidence="2 3" key="1">
    <citation type="journal article" date="2020" name="BMC Genomics">
        <title>Intraspecific diversification of the crop wild relative Brassica cretica Lam. using demographic model selection.</title>
        <authorList>
            <person name="Kioukis A."/>
            <person name="Michalopoulou V.A."/>
            <person name="Briers L."/>
            <person name="Pirintsos S."/>
            <person name="Studholme D.J."/>
            <person name="Pavlidis P."/>
            <person name="Sarris P.F."/>
        </authorList>
    </citation>
    <scope>NUCLEOTIDE SEQUENCE [LARGE SCALE GENOMIC DNA]</scope>
    <source>
        <strain evidence="3">cv. PFS-1207/04</strain>
    </source>
</reference>
<dbReference type="EMBL" id="QGKV02001556">
    <property type="protein sequence ID" value="KAF3517593.1"/>
    <property type="molecule type" value="Genomic_DNA"/>
</dbReference>